<comment type="caution">
    <text evidence="1">The sequence shown here is derived from an EMBL/GenBank/DDBJ whole genome shotgun (WGS) entry which is preliminary data.</text>
</comment>
<evidence type="ECO:0000313" key="1">
    <source>
        <dbReference type="EMBL" id="KRH92356.1"/>
    </source>
</evidence>
<proteinExistence type="predicted"/>
<dbReference type="AlphaFoldDB" id="A0A0R0LZ52"/>
<dbReference type="VEuPathDB" id="MicrosporidiaDB:M153_71310002"/>
<sequence>KYTLLMNCKFVVTLKFVLFSVYHVQNDKIIFLFVSLTNDLD</sequence>
<feature type="non-terminal residue" evidence="1">
    <location>
        <position position="1"/>
    </location>
</feature>
<organism evidence="1 2">
    <name type="scientific">Pseudoloma neurophilia</name>
    <dbReference type="NCBI Taxonomy" id="146866"/>
    <lineage>
        <taxon>Eukaryota</taxon>
        <taxon>Fungi</taxon>
        <taxon>Fungi incertae sedis</taxon>
        <taxon>Microsporidia</taxon>
        <taxon>Pseudoloma</taxon>
    </lineage>
</organism>
<protein>
    <submittedName>
        <fullName evidence="1">Uncharacterized protein</fullName>
    </submittedName>
</protein>
<dbReference type="EMBL" id="LGUB01000991">
    <property type="protein sequence ID" value="KRH92356.1"/>
    <property type="molecule type" value="Genomic_DNA"/>
</dbReference>
<accession>A0A0R0LZ52</accession>
<keyword evidence="2" id="KW-1185">Reference proteome</keyword>
<name>A0A0R0LZ52_9MICR</name>
<reference evidence="1 2" key="1">
    <citation type="submission" date="2015-07" db="EMBL/GenBank/DDBJ databases">
        <title>The genome of Pseudoloma neurophilia, a relevant intracellular parasite of the zebrafish.</title>
        <authorList>
            <person name="Ndikumana S."/>
            <person name="Pelin A."/>
            <person name="Sanders J."/>
            <person name="Corradi N."/>
        </authorList>
    </citation>
    <scope>NUCLEOTIDE SEQUENCE [LARGE SCALE GENOMIC DNA]</scope>
    <source>
        <strain evidence="1 2">MK1</strain>
    </source>
</reference>
<evidence type="ECO:0000313" key="2">
    <source>
        <dbReference type="Proteomes" id="UP000051530"/>
    </source>
</evidence>
<dbReference type="Proteomes" id="UP000051530">
    <property type="component" value="Unassembled WGS sequence"/>
</dbReference>
<gene>
    <name evidence="1" type="ORF">M153_71310002</name>
</gene>